<dbReference type="PANTHER" id="PTHR38786">
    <property type="entry name" value="FLAGELLAR FLIJ PROTEIN"/>
    <property type="match status" value="1"/>
</dbReference>
<name>A0A1J5QWA9_9ZZZZ</name>
<dbReference type="PIRSF" id="PIRSF019404">
    <property type="entry name" value="FliJ"/>
    <property type="match status" value="1"/>
</dbReference>
<dbReference type="PANTHER" id="PTHR38786:SF1">
    <property type="entry name" value="FLAGELLAR FLIJ PROTEIN"/>
    <property type="match status" value="1"/>
</dbReference>
<dbReference type="GO" id="GO:0006935">
    <property type="term" value="P:chemotaxis"/>
    <property type="evidence" value="ECO:0007669"/>
    <property type="project" value="UniProtKB-KW"/>
</dbReference>
<dbReference type="GO" id="GO:0044781">
    <property type="term" value="P:bacterial-type flagellum organization"/>
    <property type="evidence" value="ECO:0007669"/>
    <property type="project" value="UniProtKB-KW"/>
</dbReference>
<dbReference type="InterPro" id="IPR052570">
    <property type="entry name" value="FliJ"/>
</dbReference>
<evidence type="ECO:0000256" key="9">
    <source>
        <dbReference type="SAM" id="MobiDB-lite"/>
    </source>
</evidence>
<dbReference type="PRINTS" id="PR01004">
    <property type="entry name" value="FLGFLIJ"/>
</dbReference>
<gene>
    <name evidence="10" type="primary">fliJ_6</name>
    <name evidence="10" type="ORF">GALL_364630</name>
</gene>
<evidence type="ECO:0000256" key="3">
    <source>
        <dbReference type="ARBA" id="ARBA00022475"/>
    </source>
</evidence>
<keyword evidence="3" id="KW-1003">Cell membrane</keyword>
<evidence type="ECO:0000256" key="6">
    <source>
        <dbReference type="ARBA" id="ARBA00022927"/>
    </source>
</evidence>
<evidence type="ECO:0000256" key="4">
    <source>
        <dbReference type="ARBA" id="ARBA00022500"/>
    </source>
</evidence>
<proteinExistence type="predicted"/>
<dbReference type="GO" id="GO:0015031">
    <property type="term" value="P:protein transport"/>
    <property type="evidence" value="ECO:0007669"/>
    <property type="project" value="UniProtKB-KW"/>
</dbReference>
<keyword evidence="8" id="KW-1006">Bacterial flagellum protein export</keyword>
<dbReference type="GO" id="GO:0003774">
    <property type="term" value="F:cytoskeletal motor activity"/>
    <property type="evidence" value="ECO:0007669"/>
    <property type="project" value="InterPro"/>
</dbReference>
<keyword evidence="10" id="KW-0969">Cilium</keyword>
<keyword evidence="2" id="KW-0813">Transport</keyword>
<dbReference type="Gene3D" id="1.10.287.1700">
    <property type="match status" value="1"/>
</dbReference>
<dbReference type="InterPro" id="IPR053716">
    <property type="entry name" value="Flag_assembly_chemotaxis_eff"/>
</dbReference>
<dbReference type="GO" id="GO:0005886">
    <property type="term" value="C:plasma membrane"/>
    <property type="evidence" value="ECO:0007669"/>
    <property type="project" value="UniProtKB-SubCell"/>
</dbReference>
<keyword evidence="7" id="KW-0472">Membrane</keyword>
<dbReference type="AlphaFoldDB" id="A0A1J5QWA9"/>
<keyword evidence="10" id="KW-0282">Flagellum</keyword>
<dbReference type="InterPro" id="IPR012823">
    <property type="entry name" value="Flagell_FliJ"/>
</dbReference>
<protein>
    <submittedName>
        <fullName evidence="10">Flagellar FliJ protein</fullName>
    </submittedName>
</protein>
<dbReference type="GO" id="GO:0071973">
    <property type="term" value="P:bacterial-type flagellum-dependent cell motility"/>
    <property type="evidence" value="ECO:0007669"/>
    <property type="project" value="InterPro"/>
</dbReference>
<evidence type="ECO:0000313" key="10">
    <source>
        <dbReference type="EMBL" id="OIQ81763.1"/>
    </source>
</evidence>
<comment type="subcellular location">
    <subcellularLocation>
        <location evidence="1">Cell membrane</location>
        <topology evidence="1">Peripheral membrane protein</topology>
        <orientation evidence="1">Cytoplasmic side</orientation>
    </subcellularLocation>
</comment>
<reference evidence="10" key="1">
    <citation type="submission" date="2016-10" db="EMBL/GenBank/DDBJ databases">
        <title>Sequence of Gallionella enrichment culture.</title>
        <authorList>
            <person name="Poehlein A."/>
            <person name="Muehling M."/>
            <person name="Daniel R."/>
        </authorList>
    </citation>
    <scope>NUCLEOTIDE SEQUENCE</scope>
</reference>
<dbReference type="Pfam" id="PF02050">
    <property type="entry name" value="FliJ"/>
    <property type="match status" value="1"/>
</dbReference>
<feature type="region of interest" description="Disordered" evidence="9">
    <location>
        <begin position="131"/>
        <end position="150"/>
    </location>
</feature>
<keyword evidence="6" id="KW-0653">Protein transport</keyword>
<accession>A0A1J5QWA9</accession>
<dbReference type="InterPro" id="IPR018006">
    <property type="entry name" value="Flag_FliJ_proteobac"/>
</dbReference>
<keyword evidence="10" id="KW-0966">Cell projection</keyword>
<dbReference type="EMBL" id="MLJW01000884">
    <property type="protein sequence ID" value="OIQ81763.1"/>
    <property type="molecule type" value="Genomic_DNA"/>
</dbReference>
<organism evidence="10">
    <name type="scientific">mine drainage metagenome</name>
    <dbReference type="NCBI Taxonomy" id="410659"/>
    <lineage>
        <taxon>unclassified sequences</taxon>
        <taxon>metagenomes</taxon>
        <taxon>ecological metagenomes</taxon>
    </lineage>
</organism>
<evidence type="ECO:0000256" key="1">
    <source>
        <dbReference type="ARBA" id="ARBA00004413"/>
    </source>
</evidence>
<evidence type="ECO:0000256" key="8">
    <source>
        <dbReference type="ARBA" id="ARBA00023225"/>
    </source>
</evidence>
<keyword evidence="4" id="KW-0145">Chemotaxis</keyword>
<comment type="caution">
    <text evidence="10">The sequence shown here is derived from an EMBL/GenBank/DDBJ whole genome shotgun (WGS) entry which is preliminary data.</text>
</comment>
<sequence length="150" mass="17947">MAKPFRLQPLVDLAEQRSQSAARILAMLKHQWQEAQSKQQQLQDYLEEYRSRLHRQTQSGLSVLQWRDYQAFMSKLELAIEAQGHEIERCRLSWENGQVAWQACEREVKVYATLRERHVEVERKIDARQDQRVQDEFSSSQHHRKNTSQE</sequence>
<evidence type="ECO:0000256" key="2">
    <source>
        <dbReference type="ARBA" id="ARBA00022448"/>
    </source>
</evidence>
<dbReference type="NCBIfam" id="TIGR02473">
    <property type="entry name" value="flagell_FliJ"/>
    <property type="match status" value="1"/>
</dbReference>
<feature type="compositionally biased region" description="Basic residues" evidence="9">
    <location>
        <begin position="141"/>
        <end position="150"/>
    </location>
</feature>
<evidence type="ECO:0000256" key="7">
    <source>
        <dbReference type="ARBA" id="ARBA00023136"/>
    </source>
</evidence>
<evidence type="ECO:0000256" key="5">
    <source>
        <dbReference type="ARBA" id="ARBA00022795"/>
    </source>
</evidence>
<dbReference type="GO" id="GO:0009288">
    <property type="term" value="C:bacterial-type flagellum"/>
    <property type="evidence" value="ECO:0007669"/>
    <property type="project" value="InterPro"/>
</dbReference>
<keyword evidence="5" id="KW-1005">Bacterial flagellum biogenesis</keyword>